<reference evidence="16" key="1">
    <citation type="journal article" date="2022" name="J. Hered.">
        <title>A De Novo Chromosome-Level Genome Assembly of the White-Tailed Deer, Odocoileus Virginianus.</title>
        <authorList>
            <person name="London E.W."/>
            <person name="Roca A.L."/>
            <person name="Novakofski J.E."/>
            <person name="Mateus-Pinilla N.E."/>
        </authorList>
    </citation>
    <scope>NUCLEOTIDE SEQUENCE [LARGE SCALE GENOMIC DNA]</scope>
</reference>
<organism evidence="16 17">
    <name type="scientific">Odocoileus virginianus</name>
    <name type="common">White-tailed deer</name>
    <dbReference type="NCBI Taxonomy" id="9874"/>
    <lineage>
        <taxon>Eukaryota</taxon>
        <taxon>Metazoa</taxon>
        <taxon>Chordata</taxon>
        <taxon>Craniata</taxon>
        <taxon>Vertebrata</taxon>
        <taxon>Euteleostomi</taxon>
        <taxon>Mammalia</taxon>
        <taxon>Eutheria</taxon>
        <taxon>Laurasiatheria</taxon>
        <taxon>Artiodactyla</taxon>
        <taxon>Ruminantia</taxon>
        <taxon>Pecora</taxon>
        <taxon>Cervidae</taxon>
        <taxon>Odocoileinae</taxon>
        <taxon>Odocoileus</taxon>
    </lineage>
</organism>
<dbReference type="PANTHER" id="PTHR10125:SF13">
    <property type="entry name" value="P2X PURINOCEPTOR 7"/>
    <property type="match status" value="1"/>
</dbReference>
<dbReference type="RefSeq" id="XP_070331308.1">
    <property type="nucleotide sequence ID" value="XM_070475207.1"/>
</dbReference>
<comment type="catalytic activity">
    <reaction evidence="13">
        <text>Ca(2+)(in) = Ca(2+)(out)</text>
        <dbReference type="Rhea" id="RHEA:29671"/>
        <dbReference type="ChEBI" id="CHEBI:29108"/>
    </reaction>
</comment>
<keyword evidence="6 14" id="KW-1133">Transmembrane helix</keyword>
<proteinExistence type="inferred from homology"/>
<keyword evidence="7" id="KW-0406">Ion transport</keyword>
<evidence type="ECO:0000256" key="12">
    <source>
        <dbReference type="ARBA" id="ARBA00023303"/>
    </source>
</evidence>
<comment type="subcellular location">
    <subcellularLocation>
        <location evidence="1">Cell membrane</location>
        <topology evidence="1">Multi-pass membrane protein</topology>
    </subcellularLocation>
</comment>
<sequence>MVLPRGALFLHWVMRQRREGPGKTHFRRRLPPGEELSHLIYEAKRPANTNEWKQKRGTVKSELRRCAAEVWLCCSFLWHVEDSLTMGACSQTPLRCQYMSVKVLLIKNSWIGFLKNIFIVCIVVYNCFALVSDKRYQRKEPVISSVHSKIKGIAEVKREIMENGQKKVVWNVFDMADYTFPLQGNSFFVMTNFLKTEGQEQGLCPEYPTRRTLCSSDRGCKKGWLGPLSKGIQTGRCIDYNEKQKTCEVFAWCPVEAAEKAPEPALLVSAENFTVLIKNNIDFPGHNYTTRNILPDLNSTCTFHKTRNPQCPIFRLGDIFQETGDNFSEMAIQGGIMGIEIYWDCNLDRWFHHCRPKYSFRRLDDKTAKESLYPGYNFRFAKYYKENNTEKRTLIKAYGIRFDILVFGTGGKFDIIQLIVYIGSTLSYFGLATVFVDMLINTYSSKYCRSHVYPWCKCCQFCAVNEYYYKKKYESIVEPTQTLKYVSFVDEPYIRMVNERLLGRSLQDVKGEKVQRSQLDFSDLSRLPLSLHDPPPMPGQPEEIQLLGEEARLKSRDCPDWCQCGNCLPSQLPENQRRLEELCCRKKLGACITTSELFRDLVLSRRVLQFLLQYQEPLLVLDADSANSRLRHCAYRSYTTWRFGSQDLADFAILPSCCRWRIRREFPKSEGQYSGFKSPY</sequence>
<dbReference type="PANTHER" id="PTHR10125">
    <property type="entry name" value="P2X PURINOCEPTOR"/>
    <property type="match status" value="1"/>
</dbReference>
<keyword evidence="9" id="KW-1015">Disulfide bond</keyword>
<dbReference type="InterPro" id="IPR053792">
    <property type="entry name" value="P2X_RECEPTOR_CS"/>
</dbReference>
<evidence type="ECO:0000256" key="11">
    <source>
        <dbReference type="ARBA" id="ARBA00023286"/>
    </source>
</evidence>
<keyword evidence="8 14" id="KW-0472">Membrane</keyword>
<reference evidence="17" key="2">
    <citation type="submission" date="2025-08" db="UniProtKB">
        <authorList>
            <consortium name="RefSeq"/>
        </authorList>
    </citation>
    <scope>IDENTIFICATION</scope>
    <source>
        <tissue evidence="17">Tongue muscle</tissue>
    </source>
</reference>
<evidence type="ECO:0000256" key="4">
    <source>
        <dbReference type="ARBA" id="ARBA00022475"/>
    </source>
</evidence>
<dbReference type="NCBIfam" id="TIGR00863">
    <property type="entry name" value="P2X"/>
    <property type="match status" value="1"/>
</dbReference>
<keyword evidence="4" id="KW-1003">Cell membrane</keyword>
<gene>
    <name evidence="17" type="primary">P2RX7</name>
</gene>
<evidence type="ECO:0000256" key="1">
    <source>
        <dbReference type="ARBA" id="ARBA00004651"/>
    </source>
</evidence>
<evidence type="ECO:0000256" key="8">
    <source>
        <dbReference type="ARBA" id="ARBA00023136"/>
    </source>
</evidence>
<evidence type="ECO:0000313" key="16">
    <source>
        <dbReference type="Proteomes" id="UP001652640"/>
    </source>
</evidence>
<keyword evidence="5 14" id="KW-0812">Transmembrane</keyword>
<dbReference type="InterPro" id="IPR027309">
    <property type="entry name" value="P2X_extracellular_dom_sf"/>
</dbReference>
<dbReference type="PRINTS" id="PR01314">
    <property type="entry name" value="P2X7RECEPTOR"/>
</dbReference>
<feature type="transmembrane region" description="Helical" evidence="14">
    <location>
        <begin position="418"/>
        <end position="440"/>
    </location>
</feature>
<accession>A0ABM4IU11</accession>
<dbReference type="InterPro" id="IPR059116">
    <property type="entry name" value="P2X_receptor"/>
</dbReference>
<evidence type="ECO:0000256" key="9">
    <source>
        <dbReference type="ARBA" id="ARBA00023157"/>
    </source>
</evidence>
<keyword evidence="3" id="KW-0813">Transport</keyword>
<dbReference type="Proteomes" id="UP001652640">
    <property type="component" value="Chromosome 12"/>
</dbReference>
<evidence type="ECO:0000313" key="17">
    <source>
        <dbReference type="RefSeq" id="XP_070331308.1"/>
    </source>
</evidence>
<dbReference type="InterPro" id="IPR001429">
    <property type="entry name" value="P2X_purnocptor"/>
</dbReference>
<feature type="transmembrane region" description="Helical" evidence="14">
    <location>
        <begin position="110"/>
        <end position="131"/>
    </location>
</feature>
<evidence type="ECO:0000256" key="6">
    <source>
        <dbReference type="ARBA" id="ARBA00022989"/>
    </source>
</evidence>
<evidence type="ECO:0000256" key="13">
    <source>
        <dbReference type="ARBA" id="ARBA00036634"/>
    </source>
</evidence>
<feature type="domain" description="P2X purinoreceptor 7 intracellular" evidence="15">
    <location>
        <begin position="485"/>
        <end position="677"/>
    </location>
</feature>
<dbReference type="PROSITE" id="PS01212">
    <property type="entry name" value="P2X_RECEPTOR"/>
    <property type="match status" value="1"/>
</dbReference>
<evidence type="ECO:0000256" key="5">
    <source>
        <dbReference type="ARBA" id="ARBA00022692"/>
    </source>
</evidence>
<dbReference type="InterPro" id="IPR046815">
    <property type="entry name" value="P2RX7_C"/>
</dbReference>
<dbReference type="Gene3D" id="1.10.287.940">
    <property type="entry name" value="atp-gated p2x4 ion channel"/>
    <property type="match status" value="1"/>
</dbReference>
<evidence type="ECO:0000256" key="7">
    <source>
        <dbReference type="ARBA" id="ARBA00023065"/>
    </source>
</evidence>
<keyword evidence="16" id="KW-1185">Reference proteome</keyword>
<evidence type="ECO:0000259" key="15">
    <source>
        <dbReference type="Pfam" id="PF20478"/>
    </source>
</evidence>
<evidence type="ECO:0000256" key="2">
    <source>
        <dbReference type="ARBA" id="ARBA00009848"/>
    </source>
</evidence>
<evidence type="ECO:0000256" key="14">
    <source>
        <dbReference type="SAM" id="Phobius"/>
    </source>
</evidence>
<keyword evidence="11" id="KW-1071">Ligand-gated ion channel</keyword>
<dbReference type="InterPro" id="IPR003050">
    <property type="entry name" value="P2X7_purinoceptor"/>
</dbReference>
<keyword evidence="12" id="KW-0407">Ion channel</keyword>
<dbReference type="Gene3D" id="2.60.490.10">
    <property type="entry name" value="atp-gated p2x4 ion channel domain"/>
    <property type="match status" value="1"/>
</dbReference>
<protein>
    <submittedName>
        <fullName evidence="17">P2X purinoceptor 7 isoform X1</fullName>
    </submittedName>
</protein>
<dbReference type="GeneID" id="110130511"/>
<keyword evidence="10" id="KW-0325">Glycoprotein</keyword>
<dbReference type="Pfam" id="PF00864">
    <property type="entry name" value="P2X_receptor"/>
    <property type="match status" value="1"/>
</dbReference>
<evidence type="ECO:0000256" key="10">
    <source>
        <dbReference type="ARBA" id="ARBA00023180"/>
    </source>
</evidence>
<comment type="similarity">
    <text evidence="2">Belongs to the P2X receptor family.</text>
</comment>
<dbReference type="Pfam" id="PF20478">
    <property type="entry name" value="P2RX7_C"/>
    <property type="match status" value="1"/>
</dbReference>
<evidence type="ECO:0000256" key="3">
    <source>
        <dbReference type="ARBA" id="ARBA00022448"/>
    </source>
</evidence>
<dbReference type="PRINTS" id="PR01307">
    <property type="entry name" value="P2XRECEPTOR"/>
</dbReference>
<name>A0ABM4IU11_ODOVR</name>